<evidence type="ECO:0000259" key="2">
    <source>
        <dbReference type="Pfam" id="PF07811"/>
    </source>
</evidence>
<reference evidence="4" key="1">
    <citation type="submission" date="2018-08" db="EMBL/GenBank/DDBJ databases">
        <authorList>
            <person name="Rodrigo-Torres L."/>
            <person name="Arahal R. D."/>
            <person name="Lucena T."/>
        </authorList>
    </citation>
    <scope>NUCLEOTIDE SEQUENCE [LARGE SCALE GENOMIC DNA]</scope>
    <source>
        <strain evidence="4">CECT 7235</strain>
    </source>
</reference>
<feature type="transmembrane region" description="Helical" evidence="1">
    <location>
        <begin position="75"/>
        <end position="94"/>
    </location>
</feature>
<dbReference type="InterPro" id="IPR012495">
    <property type="entry name" value="TadE-like_dom"/>
</dbReference>
<evidence type="ECO:0000313" key="3">
    <source>
        <dbReference type="EMBL" id="SUZ30638.1"/>
    </source>
</evidence>
<evidence type="ECO:0000313" key="4">
    <source>
        <dbReference type="Proteomes" id="UP000272908"/>
    </source>
</evidence>
<keyword evidence="1" id="KW-0472">Membrane</keyword>
<dbReference type="RefSeq" id="WP_121092943.1">
    <property type="nucleotide sequence ID" value="NZ_UIHC01000002.1"/>
</dbReference>
<feature type="domain" description="TadE-like" evidence="2">
    <location>
        <begin position="69"/>
        <end position="111"/>
    </location>
</feature>
<keyword evidence="1" id="KW-0812">Transmembrane</keyword>
<accession>A0A3B0MA71</accession>
<dbReference type="EMBL" id="UIHC01000002">
    <property type="protein sequence ID" value="SUZ30638.1"/>
    <property type="molecule type" value="Genomic_DNA"/>
</dbReference>
<dbReference type="Pfam" id="PF07811">
    <property type="entry name" value="TadE"/>
    <property type="match status" value="1"/>
</dbReference>
<dbReference type="OrthoDB" id="7907064at2"/>
<protein>
    <recommendedName>
        <fullName evidence="2">TadE-like domain-containing protein</fullName>
    </recommendedName>
</protein>
<keyword evidence="4" id="KW-1185">Reference proteome</keyword>
<proteinExistence type="predicted"/>
<evidence type="ECO:0000256" key="1">
    <source>
        <dbReference type="SAM" id="Phobius"/>
    </source>
</evidence>
<dbReference type="AlphaFoldDB" id="A0A3B0MA71"/>
<gene>
    <name evidence="3" type="ORF">ROE7235_00364</name>
</gene>
<dbReference type="Proteomes" id="UP000272908">
    <property type="component" value="Unassembled WGS sequence"/>
</dbReference>
<keyword evidence="1" id="KW-1133">Transmembrane helix</keyword>
<sequence>MRRGGPLGCRAVLRSGTAANPPSSIPKIAAIICDREGQKAPFFGHIEHLGYVMSKLPKFLRSWAHRQDGAVTVEFVVIIPFLLSLFFASVDVGVSMLRQVMLDRAVDLAVREIRLGNPDFESSDDIKNAICTGIEDVSSGMRPVMQEDECLAGITVELRIINDESFAGLDEPVGCVDREENISPAVAFTPRSAAAPQELMLIRTCVVSDPFIRLTGVLTAMPINANGDYVAVSRGVFVNEPS</sequence>
<name>A0A3B0MA71_9RHOB</name>
<organism evidence="3 4">
    <name type="scientific">Roseinatronobacter ekhonensis</name>
    <dbReference type="NCBI Taxonomy" id="254356"/>
    <lineage>
        <taxon>Bacteria</taxon>
        <taxon>Pseudomonadati</taxon>
        <taxon>Pseudomonadota</taxon>
        <taxon>Alphaproteobacteria</taxon>
        <taxon>Rhodobacterales</taxon>
        <taxon>Paracoccaceae</taxon>
        <taxon>Roseinatronobacter</taxon>
    </lineage>
</organism>